<dbReference type="PIRSF" id="PIRSF037495">
    <property type="entry name" value="Opine_OX_OoxA/HcnB"/>
    <property type="match status" value="1"/>
</dbReference>
<dbReference type="PRINTS" id="PR00368">
    <property type="entry name" value="FADPNR"/>
</dbReference>
<evidence type="ECO:0000259" key="3">
    <source>
        <dbReference type="Pfam" id="PF17806"/>
    </source>
</evidence>
<keyword evidence="1" id="KW-0560">Oxidoreductase</keyword>
<evidence type="ECO:0000256" key="1">
    <source>
        <dbReference type="ARBA" id="ARBA00023002"/>
    </source>
</evidence>
<reference evidence="4" key="1">
    <citation type="journal article" date="2014" name="Int. J. Syst. Evol. Microbiol.">
        <title>Complete genome sequence of Corynebacterium casei LMG S-19264T (=DSM 44701T), isolated from a smear-ripened cheese.</title>
        <authorList>
            <consortium name="US DOE Joint Genome Institute (JGI-PGF)"/>
            <person name="Walter F."/>
            <person name="Albersmeier A."/>
            <person name="Kalinowski J."/>
            <person name="Ruckert C."/>
        </authorList>
    </citation>
    <scope>NUCLEOTIDE SEQUENCE</scope>
    <source>
        <strain evidence="4">KCTC 42651</strain>
    </source>
</reference>
<reference evidence="4" key="2">
    <citation type="submission" date="2020-09" db="EMBL/GenBank/DDBJ databases">
        <authorList>
            <person name="Sun Q."/>
            <person name="Kim S."/>
        </authorList>
    </citation>
    <scope>NUCLEOTIDE SEQUENCE</scope>
    <source>
        <strain evidence="4">KCTC 42651</strain>
    </source>
</reference>
<dbReference type="PRINTS" id="PR00469">
    <property type="entry name" value="PNDRDTASEII"/>
</dbReference>
<dbReference type="Proteomes" id="UP000630353">
    <property type="component" value="Unassembled WGS sequence"/>
</dbReference>
<organism evidence="4 5">
    <name type="scientific">Thalassobaculum fulvum</name>
    <dbReference type="NCBI Taxonomy" id="1633335"/>
    <lineage>
        <taxon>Bacteria</taxon>
        <taxon>Pseudomonadati</taxon>
        <taxon>Pseudomonadota</taxon>
        <taxon>Alphaproteobacteria</taxon>
        <taxon>Rhodospirillales</taxon>
        <taxon>Thalassobaculaceae</taxon>
        <taxon>Thalassobaculum</taxon>
    </lineage>
</organism>
<dbReference type="SUPFAM" id="SSF51905">
    <property type="entry name" value="FAD/NAD(P)-binding domain"/>
    <property type="match status" value="1"/>
</dbReference>
<dbReference type="Gene3D" id="1.10.10.1100">
    <property type="entry name" value="BFD-like [2Fe-2S]-binding domain"/>
    <property type="match status" value="1"/>
</dbReference>
<dbReference type="GO" id="GO:0016491">
    <property type="term" value="F:oxidoreductase activity"/>
    <property type="evidence" value="ECO:0007669"/>
    <property type="project" value="UniProtKB-KW"/>
</dbReference>
<dbReference type="Gene3D" id="3.50.50.60">
    <property type="entry name" value="FAD/NAD(P)-binding domain"/>
    <property type="match status" value="2"/>
</dbReference>
<dbReference type="InterPro" id="IPR017224">
    <property type="entry name" value="Opine_Oxase_asu/HCN_bsu"/>
</dbReference>
<dbReference type="InterPro" id="IPR036188">
    <property type="entry name" value="FAD/NAD-bd_sf"/>
</dbReference>
<dbReference type="InterPro" id="IPR051691">
    <property type="entry name" value="Metab_Enz_Cyan_OpOx_G3PDH"/>
</dbReference>
<dbReference type="EMBL" id="BMZS01000004">
    <property type="protein sequence ID" value="GHD50050.1"/>
    <property type="molecule type" value="Genomic_DNA"/>
</dbReference>
<dbReference type="RefSeq" id="WP_189989551.1">
    <property type="nucleotide sequence ID" value="NZ_BMZS01000004.1"/>
</dbReference>
<dbReference type="Pfam" id="PF07992">
    <property type="entry name" value="Pyr_redox_2"/>
    <property type="match status" value="1"/>
</dbReference>
<evidence type="ECO:0000259" key="2">
    <source>
        <dbReference type="Pfam" id="PF07992"/>
    </source>
</evidence>
<dbReference type="InterPro" id="IPR023753">
    <property type="entry name" value="FAD/NAD-binding_dom"/>
</dbReference>
<dbReference type="AlphaFoldDB" id="A0A919CQV4"/>
<gene>
    <name evidence="4" type="ORF">GCM10017083_23280</name>
</gene>
<dbReference type="InterPro" id="IPR041117">
    <property type="entry name" value="SoxA_A3"/>
</dbReference>
<dbReference type="PANTHER" id="PTHR42949">
    <property type="entry name" value="ANAEROBIC GLYCEROL-3-PHOSPHATE DEHYDROGENASE SUBUNIT B"/>
    <property type="match status" value="1"/>
</dbReference>
<proteinExistence type="predicted"/>
<name>A0A919CQV4_9PROT</name>
<dbReference type="PANTHER" id="PTHR42949:SF3">
    <property type="entry name" value="ANAEROBIC GLYCEROL-3-PHOSPHATE DEHYDROGENASE SUBUNIT B"/>
    <property type="match status" value="1"/>
</dbReference>
<dbReference type="CDD" id="cd19946">
    <property type="entry name" value="GlpA-like_Fer2_BFD-like"/>
    <property type="match status" value="1"/>
</dbReference>
<evidence type="ECO:0000313" key="5">
    <source>
        <dbReference type="Proteomes" id="UP000630353"/>
    </source>
</evidence>
<sequence>MTAERADLAIVGAGPAGLAAAATAAGIGLRVTVLDEQPGPGGQVWRGLERRGGDRAGIDLLRRVRASDAVLRSRTTVVDVGFGGDEPVVTWLDGDRVGRTMARALILAAGAIERTVPFPGWTLPGVMGVGALQTALKSGGLVPDPRDGGLVIAGRGPLVLLYLSQVLAAGGTVSAILDTAAPGRSLATLARRLPAALLGDAAGFVRGAMLLARRALSRVPVHRGVRRLVAEGAERVEAVRFTDAAGDHVLPCSVLGVHDGVVPNTQIGRLLRLDHDWRAGQRCFAPVTDDYGRASRRGVWVAGDGAGIEGAEAAQLAGRLAALDAARVIGVLSEPAFANQAPSLLRRRAGLQMARRFLDALDPPRDPAVELADGTIVCRCEEVTAGEIRSAIAAGAGGPNRAKTATRCGMGACQGRMCGPVLSQIVARETGRPVGEVGALRIRPPLKPVPMGAIAALATGDPFDPEEL</sequence>
<keyword evidence="5" id="KW-1185">Reference proteome</keyword>
<accession>A0A919CQV4</accession>
<feature type="domain" description="SoxA A3" evidence="3">
    <location>
        <begin position="377"/>
        <end position="456"/>
    </location>
</feature>
<dbReference type="Pfam" id="PF17806">
    <property type="entry name" value="SO_alpha_A3"/>
    <property type="match status" value="1"/>
</dbReference>
<comment type="caution">
    <text evidence="4">The sequence shown here is derived from an EMBL/GenBank/DDBJ whole genome shotgun (WGS) entry which is preliminary data.</text>
</comment>
<protein>
    <submittedName>
        <fullName evidence="4">Pyridine nucleotide-disulfide oxidoreductase</fullName>
    </submittedName>
</protein>
<feature type="domain" description="FAD/NAD(P)-binding" evidence="2">
    <location>
        <begin position="7"/>
        <end position="317"/>
    </location>
</feature>
<evidence type="ECO:0000313" key="4">
    <source>
        <dbReference type="EMBL" id="GHD50050.1"/>
    </source>
</evidence>
<dbReference type="InterPro" id="IPR041854">
    <property type="entry name" value="BFD-like_2Fe2S-bd_dom_sf"/>
</dbReference>